<dbReference type="CDD" id="cd04301">
    <property type="entry name" value="NAT_SF"/>
    <property type="match status" value="1"/>
</dbReference>
<sequence>MINWQLLSFTQLSTMQLYQMIKLRVDVFVVEQDCPYPELDDKDHAEGAFHLLGYDGEELVACARLLAEGISYPSAASIGRVATKESARGTGLGHELMQQALTNLESVWGNVPVKISAQEHLSQYYGKHGFVQYTEMYLEDGIPHIGMVREAKERCL</sequence>
<gene>
    <name evidence="4" type="ORF">GCM10007932_27560</name>
</gene>
<dbReference type="Gene3D" id="3.40.630.30">
    <property type="match status" value="1"/>
</dbReference>
<dbReference type="AlphaFoldDB" id="A0AAV5NTS1"/>
<evidence type="ECO:0000313" key="4">
    <source>
        <dbReference type="EMBL" id="GLQ73396.1"/>
    </source>
</evidence>
<evidence type="ECO:0000259" key="3">
    <source>
        <dbReference type="PROSITE" id="PS51186"/>
    </source>
</evidence>
<dbReference type="SUPFAM" id="SSF55729">
    <property type="entry name" value="Acyl-CoA N-acyltransferases (Nat)"/>
    <property type="match status" value="1"/>
</dbReference>
<comment type="caution">
    <text evidence="4">The sequence shown here is derived from an EMBL/GenBank/DDBJ whole genome shotgun (WGS) entry which is preliminary data.</text>
</comment>
<dbReference type="RefSeq" id="WP_126605791.1">
    <property type="nucleotide sequence ID" value="NZ_AP025144.1"/>
</dbReference>
<dbReference type="EMBL" id="BSNX01000030">
    <property type="protein sequence ID" value="GLQ73396.1"/>
    <property type="molecule type" value="Genomic_DNA"/>
</dbReference>
<accession>A0AAV5NTS1</accession>
<protein>
    <recommendedName>
        <fullName evidence="2">Protein ElaA</fullName>
    </recommendedName>
</protein>
<evidence type="ECO:0000256" key="2">
    <source>
        <dbReference type="ARBA" id="ARBA00072224"/>
    </source>
</evidence>
<feature type="domain" description="N-acetyltransferase" evidence="3">
    <location>
        <begin position="7"/>
        <end position="155"/>
    </location>
</feature>
<dbReference type="Proteomes" id="UP001156690">
    <property type="component" value="Unassembled WGS sequence"/>
</dbReference>
<organism evidence="4 5">
    <name type="scientific">Vibrio penaeicida</name>
    <dbReference type="NCBI Taxonomy" id="104609"/>
    <lineage>
        <taxon>Bacteria</taxon>
        <taxon>Pseudomonadati</taxon>
        <taxon>Pseudomonadota</taxon>
        <taxon>Gammaproteobacteria</taxon>
        <taxon>Vibrionales</taxon>
        <taxon>Vibrionaceae</taxon>
        <taxon>Vibrio</taxon>
    </lineage>
</organism>
<dbReference type="GO" id="GO:0016747">
    <property type="term" value="F:acyltransferase activity, transferring groups other than amino-acyl groups"/>
    <property type="evidence" value="ECO:0007669"/>
    <property type="project" value="InterPro"/>
</dbReference>
<dbReference type="Pfam" id="PF13673">
    <property type="entry name" value="Acetyltransf_10"/>
    <property type="match status" value="1"/>
</dbReference>
<reference evidence="5" key="1">
    <citation type="journal article" date="2019" name="Int. J. Syst. Evol. Microbiol.">
        <title>The Global Catalogue of Microorganisms (GCM) 10K type strain sequencing project: providing services to taxonomists for standard genome sequencing and annotation.</title>
        <authorList>
            <consortium name="The Broad Institute Genomics Platform"/>
            <consortium name="The Broad Institute Genome Sequencing Center for Infectious Disease"/>
            <person name="Wu L."/>
            <person name="Ma J."/>
        </authorList>
    </citation>
    <scope>NUCLEOTIDE SEQUENCE [LARGE SCALE GENOMIC DNA]</scope>
    <source>
        <strain evidence="5">NBRC 15640</strain>
    </source>
</reference>
<comment type="similarity">
    <text evidence="1">Belongs to the UPF0039 (ElaA) family.</text>
</comment>
<dbReference type="FunFam" id="3.40.630.30:FF:000035">
    <property type="entry name" value="GNAT family N-acetyltransferase"/>
    <property type="match status" value="1"/>
</dbReference>
<dbReference type="InterPro" id="IPR000182">
    <property type="entry name" value="GNAT_dom"/>
</dbReference>
<evidence type="ECO:0000256" key="1">
    <source>
        <dbReference type="ARBA" id="ARBA00009623"/>
    </source>
</evidence>
<proteinExistence type="inferred from homology"/>
<dbReference type="PROSITE" id="PS51186">
    <property type="entry name" value="GNAT"/>
    <property type="match status" value="1"/>
</dbReference>
<evidence type="ECO:0000313" key="5">
    <source>
        <dbReference type="Proteomes" id="UP001156690"/>
    </source>
</evidence>
<name>A0AAV5NTS1_9VIBR</name>
<dbReference type="InterPro" id="IPR016181">
    <property type="entry name" value="Acyl_CoA_acyltransferase"/>
</dbReference>
<keyword evidence="5" id="KW-1185">Reference proteome</keyword>